<proteinExistence type="predicted"/>
<evidence type="ECO:0008006" key="3">
    <source>
        <dbReference type="Google" id="ProtNLM"/>
    </source>
</evidence>
<evidence type="ECO:0000313" key="2">
    <source>
        <dbReference type="Proteomes" id="UP001173801"/>
    </source>
</evidence>
<reference evidence="1" key="2">
    <citation type="journal article" date="2023" name="Microorganisms">
        <title>Isolation and Genomic Characteristics of Cat-Borne Campylobacter felis sp. nov. and Sheep-Borne Campylobacter ovis sp. nov.</title>
        <authorList>
            <person name="Wang H."/>
            <person name="Li Y."/>
            <person name="Gu Y."/>
            <person name="Zhou G."/>
            <person name="Chen X."/>
            <person name="Zhang X."/>
            <person name="Shao Z."/>
            <person name="Zhang J."/>
            <person name="Zhang M."/>
        </authorList>
    </citation>
    <scope>NUCLEOTIDE SEQUENCE</scope>
    <source>
        <strain evidence="1">PS10</strain>
    </source>
</reference>
<keyword evidence="2" id="KW-1185">Reference proteome</keyword>
<organism evidence="1 2">
    <name type="scientific">Campylobacter gastrosuis</name>
    <dbReference type="NCBI Taxonomy" id="2974576"/>
    <lineage>
        <taxon>Bacteria</taxon>
        <taxon>Pseudomonadati</taxon>
        <taxon>Campylobacterota</taxon>
        <taxon>Epsilonproteobacteria</taxon>
        <taxon>Campylobacterales</taxon>
        <taxon>Campylobacteraceae</taxon>
        <taxon>Campylobacter</taxon>
    </lineage>
</organism>
<sequence>MDNIDFEAYGKKCYLQNEIYRLEGKKAGLKNELLKSLNEPMNALFFEKIANKMLKTLKEIERLKNELEAINFL</sequence>
<dbReference type="Proteomes" id="UP001173801">
    <property type="component" value="Unassembled WGS sequence"/>
</dbReference>
<accession>A0ABT7HSQ7</accession>
<dbReference type="RefSeq" id="WP_284938741.1">
    <property type="nucleotide sequence ID" value="NZ_JANURM010000029.1"/>
</dbReference>
<comment type="caution">
    <text evidence="1">The sequence shown here is derived from an EMBL/GenBank/DDBJ whole genome shotgun (WGS) entry which is preliminary data.</text>
</comment>
<evidence type="ECO:0000313" key="1">
    <source>
        <dbReference type="EMBL" id="MDL0089956.1"/>
    </source>
</evidence>
<reference evidence="1" key="1">
    <citation type="submission" date="2022-08" db="EMBL/GenBank/DDBJ databases">
        <authorList>
            <person name="Wang H."/>
        </authorList>
    </citation>
    <scope>NUCLEOTIDE SEQUENCE</scope>
    <source>
        <strain evidence="1">PS10</strain>
    </source>
</reference>
<gene>
    <name evidence="1" type="ORF">NYG85_11370</name>
</gene>
<dbReference type="EMBL" id="JANURM010000029">
    <property type="protein sequence ID" value="MDL0089956.1"/>
    <property type="molecule type" value="Genomic_DNA"/>
</dbReference>
<protein>
    <recommendedName>
        <fullName evidence="3">DUF115 domain-containing protein</fullName>
    </recommendedName>
</protein>
<name>A0ABT7HSQ7_9BACT</name>